<dbReference type="AlphaFoldDB" id="A0A2T2XA70"/>
<proteinExistence type="predicted"/>
<dbReference type="Gene3D" id="2.130.10.10">
    <property type="entry name" value="YVTN repeat-like/Quinoprotein amine dehydrogenase"/>
    <property type="match status" value="3"/>
</dbReference>
<dbReference type="Pfam" id="PF14870">
    <property type="entry name" value="PSII_BNR"/>
    <property type="match status" value="1"/>
</dbReference>
<dbReference type="GO" id="GO:0015979">
    <property type="term" value="P:photosynthesis"/>
    <property type="evidence" value="ECO:0007669"/>
    <property type="project" value="UniProtKB-KW"/>
</dbReference>
<dbReference type="Proteomes" id="UP000242972">
    <property type="component" value="Unassembled WGS sequence"/>
</dbReference>
<accession>A0A2T2XA70</accession>
<protein>
    <recommendedName>
        <fullName evidence="3">Photosynthesis system II assembly factor Ycf48/Hcf136-like domain-containing protein</fullName>
    </recommendedName>
</protein>
<dbReference type="InterPro" id="IPR036278">
    <property type="entry name" value="Sialidase_sf"/>
</dbReference>
<dbReference type="SUPFAM" id="SSF50939">
    <property type="entry name" value="Sialidases"/>
    <property type="match status" value="1"/>
</dbReference>
<organism evidence="4 5">
    <name type="scientific">Sulfobacillus benefaciens</name>
    <dbReference type="NCBI Taxonomy" id="453960"/>
    <lineage>
        <taxon>Bacteria</taxon>
        <taxon>Bacillati</taxon>
        <taxon>Bacillota</taxon>
        <taxon>Clostridia</taxon>
        <taxon>Eubacteriales</taxon>
        <taxon>Clostridiales Family XVII. Incertae Sedis</taxon>
        <taxon>Sulfobacillus</taxon>
    </lineage>
</organism>
<evidence type="ECO:0000256" key="1">
    <source>
        <dbReference type="ARBA" id="ARBA00022531"/>
    </source>
</evidence>
<dbReference type="PANTHER" id="PTHR47199:SF2">
    <property type="entry name" value="PHOTOSYSTEM II STABILITY_ASSEMBLY FACTOR HCF136, CHLOROPLASTIC"/>
    <property type="match status" value="1"/>
</dbReference>
<sequence length="661" mass="71369">MRLVGKRELNQLGNRRRRHQMATTLGISLILSISGCGAAVTQHSGPSFTEQSFPHVASTPPNAVAIDFLSMNTGFIAVNDAILATQNGGETWRTDILPHHLQPRAMDFLSANIGWVVAEGGNTPNPSYVLLKTTNGGASWKLLPLSASAQIDMTSSVFGFAIIGAQLYATHNGGDSWQPISLPGGGRPLYTTFSSPEKGWVVVNNGGDTNLLMTTNGGENFHTTFSSTSPIDAVVFSSPNHGLMMLGSNQYGTPNFGNLEQTQNGGQTWSVLQPAARWTSDDVYGFFQSMSLSGGNDIWIGTTSGAMGFSSSGLLVSSDGGAHWQSLGTRRHWNIVSEEMIAPGAGWVLGSDFLLKTMDNGQHWTDVWPVRFPQQQVDFVSATKGYGLGEEDNPYAILKTVNGGTQWTVVNAKPPEDFSQISFVGSVGWAIAGATDAPRVEVFRSENGGVSWRLLSSEPASLGLSIKMFTKELGILDTFGMLYKTTNGGVTWKAIAGGAPGPTFFTDYLSPIHEWLLNSLSEWGTAATLTWSANGGLSRRVVYTWPGESNVSYILGSIDFINEQDGWVWMQKMVRSGKLVTKPGSSKRVPLVNEVNLLYHTNDGGKTWSITRLPQDLSPGADALDFVTKRRGYLFVNNTLLYTATGGRMWRVVSTDNPPLS</sequence>
<dbReference type="InterPro" id="IPR015943">
    <property type="entry name" value="WD40/YVTN_repeat-like_dom_sf"/>
</dbReference>
<comment type="caution">
    <text evidence="4">The sequence shown here is derived from an EMBL/GenBank/DDBJ whole genome shotgun (WGS) entry which is preliminary data.</text>
</comment>
<dbReference type="InterPro" id="IPR028203">
    <property type="entry name" value="PSII_CF48-like_dom"/>
</dbReference>
<dbReference type="PANTHER" id="PTHR47199">
    <property type="entry name" value="PHOTOSYSTEM II STABILITY/ASSEMBLY FACTOR HCF136, CHLOROPLASTIC"/>
    <property type="match status" value="1"/>
</dbReference>
<feature type="domain" description="Photosynthesis system II assembly factor Ycf48/Hcf136-like" evidence="3">
    <location>
        <begin position="376"/>
        <end position="499"/>
    </location>
</feature>
<dbReference type="SUPFAM" id="SSF110296">
    <property type="entry name" value="Oligoxyloglucan reducing end-specific cellobiohydrolase"/>
    <property type="match status" value="2"/>
</dbReference>
<evidence type="ECO:0000259" key="3">
    <source>
        <dbReference type="Pfam" id="PF14870"/>
    </source>
</evidence>
<keyword evidence="1" id="KW-0602">Photosynthesis</keyword>
<keyword evidence="2" id="KW-0604">Photosystem II</keyword>
<evidence type="ECO:0000256" key="2">
    <source>
        <dbReference type="ARBA" id="ARBA00023276"/>
    </source>
</evidence>
<name>A0A2T2XA70_9FIRM</name>
<gene>
    <name evidence="4" type="ORF">C7B46_16910</name>
</gene>
<dbReference type="EMBL" id="PXYW01000064">
    <property type="protein sequence ID" value="PSR31385.1"/>
    <property type="molecule type" value="Genomic_DNA"/>
</dbReference>
<reference evidence="4 5" key="1">
    <citation type="journal article" date="2014" name="BMC Genomics">
        <title>Comparison of environmental and isolate Sulfobacillus genomes reveals diverse carbon, sulfur, nitrogen, and hydrogen metabolisms.</title>
        <authorList>
            <person name="Justice N.B."/>
            <person name="Norman A."/>
            <person name="Brown C.T."/>
            <person name="Singh A."/>
            <person name="Thomas B.C."/>
            <person name="Banfield J.F."/>
        </authorList>
    </citation>
    <scope>NUCLEOTIDE SEQUENCE [LARGE SCALE GENOMIC DNA]</scope>
    <source>
        <strain evidence="4">AMDSBA4</strain>
    </source>
</reference>
<evidence type="ECO:0000313" key="4">
    <source>
        <dbReference type="EMBL" id="PSR31385.1"/>
    </source>
</evidence>
<dbReference type="GO" id="GO:0009523">
    <property type="term" value="C:photosystem II"/>
    <property type="evidence" value="ECO:0007669"/>
    <property type="project" value="UniProtKB-KW"/>
</dbReference>
<evidence type="ECO:0000313" key="5">
    <source>
        <dbReference type="Proteomes" id="UP000242972"/>
    </source>
</evidence>